<dbReference type="Proteomes" id="UP000672027">
    <property type="component" value="Chromosome"/>
</dbReference>
<dbReference type="EMBL" id="CP072800">
    <property type="protein sequence ID" value="QTR51813.1"/>
    <property type="molecule type" value="Genomic_DNA"/>
</dbReference>
<proteinExistence type="predicted"/>
<sequence length="111" mass="12980">MENHLGGYTPPIWRRVLVNSSSSLADLHWIIQIAMGWTNSHLHQFRHGGEFYQTPDPFDDGLGFMDALDSSQYRIDRLLTRKKTTCVTNMILVMVGYIKLCWKKYYPPMTR</sequence>
<dbReference type="SUPFAM" id="SSF159941">
    <property type="entry name" value="MM3350-like"/>
    <property type="match status" value="1"/>
</dbReference>
<name>A0ABX7X9B2_9GAMM</name>
<dbReference type="Pfam" id="PF07929">
    <property type="entry name" value="PRiA4_ORF3"/>
    <property type="match status" value="1"/>
</dbReference>
<dbReference type="PANTHER" id="PTHR41878:SF1">
    <property type="entry name" value="TNPR PROTEIN"/>
    <property type="match status" value="1"/>
</dbReference>
<dbReference type="InterPro" id="IPR012912">
    <property type="entry name" value="Plasmid_pRiA4b_Orf3-like"/>
</dbReference>
<organism evidence="2 3">
    <name type="scientific">Candidatus Thiothrix anitrata</name>
    <dbReference type="NCBI Taxonomy" id="2823902"/>
    <lineage>
        <taxon>Bacteria</taxon>
        <taxon>Pseudomonadati</taxon>
        <taxon>Pseudomonadota</taxon>
        <taxon>Gammaproteobacteria</taxon>
        <taxon>Thiotrichales</taxon>
        <taxon>Thiotrichaceae</taxon>
        <taxon>Thiothrix</taxon>
    </lineage>
</organism>
<evidence type="ECO:0000259" key="1">
    <source>
        <dbReference type="Pfam" id="PF07929"/>
    </source>
</evidence>
<protein>
    <submittedName>
        <fullName evidence="2">Plasmid pRiA4b ORF-3 family protein</fullName>
    </submittedName>
</protein>
<reference evidence="2 3" key="1">
    <citation type="submission" date="2021-04" db="EMBL/GenBank/DDBJ databases">
        <title>Genomics, taxonomy and metabolism of representatives of sulfur bacteria of the genus Thiothrix: Thiothrix fructosivorans QT, Thiothrix unzii A1T and three new species, Thiothrix subterranea sp. nov., Thiothrix litoralis sp. nov. and 'Candidatus Thiothrix anitrata' sp. nov.</title>
        <authorList>
            <person name="Ravin N.V."/>
            <person name="Smolyakov D."/>
            <person name="Rudenko T.S."/>
            <person name="Mardanov A.V."/>
            <person name="Beletsky A.V."/>
            <person name="Markov N.D."/>
            <person name="Fomenkov A.I."/>
            <person name="Roberts R.J."/>
            <person name="Karnachuk O.V."/>
            <person name="Novikov A."/>
            <person name="Grabovich M.Y."/>
        </authorList>
    </citation>
    <scope>NUCLEOTIDE SEQUENCE [LARGE SCALE GENOMIC DNA]</scope>
    <source>
        <strain evidence="2 3">A52</strain>
    </source>
</reference>
<evidence type="ECO:0000313" key="2">
    <source>
        <dbReference type="EMBL" id="QTR51813.1"/>
    </source>
</evidence>
<dbReference type="PANTHER" id="PTHR41878">
    <property type="entry name" value="LEXA REPRESSOR-RELATED"/>
    <property type="match status" value="1"/>
</dbReference>
<dbReference type="Gene3D" id="3.10.290.30">
    <property type="entry name" value="MM3350-like"/>
    <property type="match status" value="1"/>
</dbReference>
<accession>A0ABX7X9B2</accession>
<gene>
    <name evidence="2" type="ORF">J8380_10835</name>
</gene>
<feature type="domain" description="Plasmid pRiA4b Orf3-like" evidence="1">
    <location>
        <begin position="5"/>
        <end position="85"/>
    </location>
</feature>
<keyword evidence="3" id="KW-1185">Reference proteome</keyword>
<evidence type="ECO:0000313" key="3">
    <source>
        <dbReference type="Proteomes" id="UP000672027"/>
    </source>
</evidence>
<dbReference type="InterPro" id="IPR024047">
    <property type="entry name" value="MM3350-like_sf"/>
</dbReference>